<feature type="repeat" description="TPR" evidence="3">
    <location>
        <begin position="403"/>
        <end position="436"/>
    </location>
</feature>
<feature type="chain" id="PRO_5047541818" evidence="4">
    <location>
        <begin position="18"/>
        <end position="796"/>
    </location>
</feature>
<keyword evidence="6" id="KW-1185">Reference proteome</keyword>
<dbReference type="PANTHER" id="PTHR45586:SF1">
    <property type="entry name" value="LIPOPOLYSACCHARIDE ASSEMBLY PROTEIN B"/>
    <property type="match status" value="1"/>
</dbReference>
<comment type="caution">
    <text evidence="5">The sequence shown here is derived from an EMBL/GenBank/DDBJ whole genome shotgun (WGS) entry which is preliminary data.</text>
</comment>
<sequence length="796" mass="86262">MRRYLLVLTALTPLVLAACDGAEERESKYLGRGKDLFTTGDYVKARLEFRNALQINPKGVEGRYYLGLIDEAQGDLRNAFVNFTKVEQQDPTMTPAQMKLGNYYFASNDMEQAQRRADAILGREPDNANALALRAAIRLRLGQAGLAVTDASRALDLSPGNVGAISVLTGVKLQEGDVAAAFMLLDGGLAADGDNIALLELKARLQADQKDRKAVIETYRKILESKPGSVSYRAELARLLIGGEQFDLAEQVLREGVTAAPNDGQMHNLLVAFLARHHGLEVAAAEMRARIEKAPDEAGLYFTLADLYEQAGRLDKAEETIQGLSNRAGTKPAGLTAKAALARLASLRGNADVADKLVAEVTAEDPQNSEALLVRAGIRLNRGEARDAVIDLRTLLRNKPTQRDALGLLAEAHYRLGERDLAIDTLKRQAQLTPDNDALRLRIASMLQEAGSPDAARDLVADIEARRGTDAPVLGGLTRLAIQRKDWPEAEKLIARLEKAPGGVYELHRSRGDLYAAQDKPAEAMAQFAAILRPNPDQPYDPRAAMAYAETAKRAGKASEAAATLDQLAGEKGEGLLSLLSGRLLLVDKRIPEAQVAYGKAIKNKPGLTEAYVELAEGLARNKQFEQAHTLLNGGLDTAARRESLLLARAQVELMMGKADSAMATYEAVLARAPGNDSAANNLAALLADTYPTDTQRLNRALQLAERFRSSGNPGHIDTLAWVQYRLGQTEQAAELLNRIDGANQDDPTIRLHWAVVNARRGDAERIRPVLSALTKEDFPGRAEAARLFATLENGG</sequence>
<evidence type="ECO:0000256" key="3">
    <source>
        <dbReference type="PROSITE-ProRule" id="PRU00339"/>
    </source>
</evidence>
<protein>
    <submittedName>
        <fullName evidence="5">Tetratricopeptide repeat protein</fullName>
    </submittedName>
</protein>
<dbReference type="InterPro" id="IPR019734">
    <property type="entry name" value="TPR_rpt"/>
</dbReference>
<dbReference type="PANTHER" id="PTHR45586">
    <property type="entry name" value="TPR REPEAT-CONTAINING PROTEIN PA4667"/>
    <property type="match status" value="1"/>
</dbReference>
<dbReference type="RefSeq" id="WP_379879055.1">
    <property type="nucleotide sequence ID" value="NZ_JBHUIP010000016.1"/>
</dbReference>
<proteinExistence type="predicted"/>
<dbReference type="Gene3D" id="1.25.40.10">
    <property type="entry name" value="Tetratricopeptide repeat domain"/>
    <property type="match status" value="3"/>
</dbReference>
<evidence type="ECO:0000313" key="6">
    <source>
        <dbReference type="Proteomes" id="UP001597295"/>
    </source>
</evidence>
<evidence type="ECO:0000256" key="4">
    <source>
        <dbReference type="SAM" id="SignalP"/>
    </source>
</evidence>
<dbReference type="EMBL" id="JBHUIP010000016">
    <property type="protein sequence ID" value="MFD2265575.1"/>
    <property type="molecule type" value="Genomic_DNA"/>
</dbReference>
<evidence type="ECO:0000313" key="5">
    <source>
        <dbReference type="EMBL" id="MFD2265575.1"/>
    </source>
</evidence>
<dbReference type="PROSITE" id="PS51257">
    <property type="entry name" value="PROKAR_LIPOPROTEIN"/>
    <property type="match status" value="1"/>
</dbReference>
<dbReference type="SMART" id="SM00028">
    <property type="entry name" value="TPR"/>
    <property type="match status" value="11"/>
</dbReference>
<dbReference type="SUPFAM" id="SSF48452">
    <property type="entry name" value="TPR-like"/>
    <property type="match status" value="3"/>
</dbReference>
<organism evidence="5 6">
    <name type="scientific">Lacibacterium aquatile</name>
    <dbReference type="NCBI Taxonomy" id="1168082"/>
    <lineage>
        <taxon>Bacteria</taxon>
        <taxon>Pseudomonadati</taxon>
        <taxon>Pseudomonadota</taxon>
        <taxon>Alphaproteobacteria</taxon>
        <taxon>Rhodospirillales</taxon>
        <taxon>Rhodospirillaceae</taxon>
    </lineage>
</organism>
<keyword evidence="1" id="KW-0677">Repeat</keyword>
<accession>A0ABW5DYG3</accession>
<feature type="signal peptide" evidence="4">
    <location>
        <begin position="1"/>
        <end position="17"/>
    </location>
</feature>
<evidence type="ECO:0000256" key="1">
    <source>
        <dbReference type="ARBA" id="ARBA00022737"/>
    </source>
</evidence>
<dbReference type="Pfam" id="PF13432">
    <property type="entry name" value="TPR_16"/>
    <property type="match status" value="2"/>
</dbReference>
<feature type="repeat" description="TPR" evidence="3">
    <location>
        <begin position="26"/>
        <end position="59"/>
    </location>
</feature>
<keyword evidence="2 3" id="KW-0802">TPR repeat</keyword>
<dbReference type="Pfam" id="PF14559">
    <property type="entry name" value="TPR_19"/>
    <property type="match status" value="3"/>
</dbReference>
<gene>
    <name evidence="5" type="ORF">ACFSM5_21915</name>
</gene>
<evidence type="ECO:0000256" key="2">
    <source>
        <dbReference type="ARBA" id="ARBA00022803"/>
    </source>
</evidence>
<reference evidence="6" key="1">
    <citation type="journal article" date="2019" name="Int. J. Syst. Evol. Microbiol.">
        <title>The Global Catalogue of Microorganisms (GCM) 10K type strain sequencing project: providing services to taxonomists for standard genome sequencing and annotation.</title>
        <authorList>
            <consortium name="The Broad Institute Genomics Platform"/>
            <consortium name="The Broad Institute Genome Sequencing Center for Infectious Disease"/>
            <person name="Wu L."/>
            <person name="Ma J."/>
        </authorList>
    </citation>
    <scope>NUCLEOTIDE SEQUENCE [LARGE SCALE GENOMIC DNA]</scope>
    <source>
        <strain evidence="6">CGMCC 1.19062</strain>
    </source>
</reference>
<dbReference type="PROSITE" id="PS50005">
    <property type="entry name" value="TPR"/>
    <property type="match status" value="2"/>
</dbReference>
<dbReference type="InterPro" id="IPR051012">
    <property type="entry name" value="CellSynth/LPSAsmb/PSIAsmb"/>
</dbReference>
<dbReference type="Proteomes" id="UP001597295">
    <property type="component" value="Unassembled WGS sequence"/>
</dbReference>
<name>A0ABW5DYG3_9PROT</name>
<keyword evidence="4" id="KW-0732">Signal</keyword>
<dbReference type="InterPro" id="IPR011990">
    <property type="entry name" value="TPR-like_helical_dom_sf"/>
</dbReference>